<feature type="compositionally biased region" description="Basic residues" evidence="1">
    <location>
        <begin position="53"/>
        <end position="64"/>
    </location>
</feature>
<dbReference type="EMBL" id="CAAALY010259495">
    <property type="protein sequence ID" value="VEL38931.1"/>
    <property type="molecule type" value="Genomic_DNA"/>
</dbReference>
<proteinExistence type="predicted"/>
<sequence>MLRNHRRCPACNQTIQIPGLPDEVPAASANTANLVPSAEQPGDALSATGLRRGIVRSNRRRRSSNRTAASRGLLGTDVATEGADGPLDSGDQVVANVSLAQSASLLPHRQQRSWWLWWRRHESAMQQPHSDFSSGDDEEDERSSNGAEAGANEGRSEYYVDSPLTSVVRDSPQPTDLRTDLVPGSRQLPAMTVYCRSDHNSRHRSRRHVRAQRVHCSSEGERRRSVKKEDLRPLLYVQDDIDEDLATGGGDADALITASNQSSALHDAEDSPFLDLLIHSHPGLTQPSTIPDTGSRASPKSDVHSQPITLQATSTLLSTAPHVLAANIDDVPILCLTTDAPPTLASTFVQPGDDEPLLHPSPESDPQV</sequence>
<keyword evidence="3" id="KW-1185">Reference proteome</keyword>
<protein>
    <submittedName>
        <fullName evidence="2">Uncharacterized protein</fullName>
    </submittedName>
</protein>
<name>A0A3S5CQ24_9PLAT</name>
<feature type="region of interest" description="Disordered" evidence="1">
    <location>
        <begin position="345"/>
        <end position="368"/>
    </location>
</feature>
<gene>
    <name evidence="2" type="ORF">PXEA_LOCUS32371</name>
</gene>
<dbReference type="Proteomes" id="UP000784294">
    <property type="component" value="Unassembled WGS sequence"/>
</dbReference>
<evidence type="ECO:0000313" key="2">
    <source>
        <dbReference type="EMBL" id="VEL38931.1"/>
    </source>
</evidence>
<feature type="region of interest" description="Disordered" evidence="1">
    <location>
        <begin position="51"/>
        <end position="89"/>
    </location>
</feature>
<feature type="region of interest" description="Disordered" evidence="1">
    <location>
        <begin position="284"/>
        <end position="303"/>
    </location>
</feature>
<reference evidence="2" key="1">
    <citation type="submission" date="2018-11" db="EMBL/GenBank/DDBJ databases">
        <authorList>
            <consortium name="Pathogen Informatics"/>
        </authorList>
    </citation>
    <scope>NUCLEOTIDE SEQUENCE</scope>
</reference>
<comment type="caution">
    <text evidence="2">The sequence shown here is derived from an EMBL/GenBank/DDBJ whole genome shotgun (WGS) entry which is preliminary data.</text>
</comment>
<feature type="compositionally biased region" description="Basic residues" evidence="1">
    <location>
        <begin position="201"/>
        <end position="213"/>
    </location>
</feature>
<evidence type="ECO:0000313" key="3">
    <source>
        <dbReference type="Proteomes" id="UP000784294"/>
    </source>
</evidence>
<evidence type="ECO:0000256" key="1">
    <source>
        <dbReference type="SAM" id="MobiDB-lite"/>
    </source>
</evidence>
<feature type="region of interest" description="Disordered" evidence="1">
    <location>
        <begin position="198"/>
        <end position="221"/>
    </location>
</feature>
<dbReference type="AlphaFoldDB" id="A0A3S5CQ24"/>
<feature type="region of interest" description="Disordered" evidence="1">
    <location>
        <begin position="127"/>
        <end position="160"/>
    </location>
</feature>
<organism evidence="2 3">
    <name type="scientific">Protopolystoma xenopodis</name>
    <dbReference type="NCBI Taxonomy" id="117903"/>
    <lineage>
        <taxon>Eukaryota</taxon>
        <taxon>Metazoa</taxon>
        <taxon>Spiralia</taxon>
        <taxon>Lophotrochozoa</taxon>
        <taxon>Platyhelminthes</taxon>
        <taxon>Monogenea</taxon>
        <taxon>Polyopisthocotylea</taxon>
        <taxon>Polystomatidea</taxon>
        <taxon>Polystomatidae</taxon>
        <taxon>Protopolystoma</taxon>
    </lineage>
</organism>
<accession>A0A3S5CQ24</accession>